<dbReference type="Pfam" id="PF05866">
    <property type="entry name" value="RusA"/>
    <property type="match status" value="1"/>
</dbReference>
<dbReference type="InterPro" id="IPR008822">
    <property type="entry name" value="Endonuclease_RusA-like"/>
</dbReference>
<gene>
    <name evidence="1" type="ORF">BEU04_01510</name>
</gene>
<reference evidence="1 2" key="1">
    <citation type="submission" date="2016-08" db="EMBL/GenBank/DDBJ databases">
        <title>New Insights into Marine Group III Euryarchaeota, from dark to light.</title>
        <authorList>
            <person name="Haro-Moreno J.M."/>
            <person name="Rodriguez-Valera F."/>
            <person name="Lopez-Garcia P."/>
            <person name="Moreira D."/>
            <person name="Martin-Cuadrado A.B."/>
        </authorList>
    </citation>
    <scope>NUCLEOTIDE SEQUENCE [LARGE SCALE GENOMIC DNA]</scope>
    <source>
        <strain evidence="1">CG-Bathy1</strain>
    </source>
</reference>
<dbReference type="AlphaFoldDB" id="A0A1J5T6Z3"/>
<organism evidence="1 2">
    <name type="scientific">Marine Group III euryarchaeote CG-Bathy1</name>
    <dbReference type="NCBI Taxonomy" id="1889001"/>
    <lineage>
        <taxon>Archaea</taxon>
        <taxon>Methanobacteriati</taxon>
        <taxon>Thermoplasmatota</taxon>
        <taxon>Thermoplasmata</taxon>
        <taxon>Candidatus Thermoprofundales</taxon>
    </lineage>
</organism>
<proteinExistence type="predicted"/>
<accession>A0A1J5T6Z3</accession>
<evidence type="ECO:0000313" key="2">
    <source>
        <dbReference type="Proteomes" id="UP000183815"/>
    </source>
</evidence>
<protein>
    <submittedName>
        <fullName evidence="1">Uncharacterized protein</fullName>
    </submittedName>
</protein>
<dbReference type="Proteomes" id="UP000183815">
    <property type="component" value="Unassembled WGS sequence"/>
</dbReference>
<name>A0A1J5T6Z3_9ARCH</name>
<evidence type="ECO:0000313" key="1">
    <source>
        <dbReference type="EMBL" id="OIR16639.1"/>
    </source>
</evidence>
<dbReference type="Gene3D" id="3.30.1330.70">
    <property type="entry name" value="Holliday junction resolvase RusA"/>
    <property type="match status" value="1"/>
</dbReference>
<sequence>MRIELTIPGKPVAQGRPRFYRRGSFVVATDPKASKVYKADIQYLAQKHKEDNNIDELLDGPLGLDIMAYFPCPKSRWRKTKPRLEEHHAKRPDADNIAKAIKDGLTGVFYHDDSQISELIIRKRIAPQGDAPRIEVSLYTLDALE</sequence>
<dbReference type="GO" id="GO:0000287">
    <property type="term" value="F:magnesium ion binding"/>
    <property type="evidence" value="ECO:0007669"/>
    <property type="project" value="InterPro"/>
</dbReference>
<dbReference type="GO" id="GO:0006281">
    <property type="term" value="P:DNA repair"/>
    <property type="evidence" value="ECO:0007669"/>
    <property type="project" value="InterPro"/>
</dbReference>
<dbReference type="InterPro" id="IPR036614">
    <property type="entry name" value="RusA-like_sf"/>
</dbReference>
<comment type="caution">
    <text evidence="1">The sequence shown here is derived from an EMBL/GenBank/DDBJ whole genome shotgun (WGS) entry which is preliminary data.</text>
</comment>
<dbReference type="GO" id="GO:0006310">
    <property type="term" value="P:DNA recombination"/>
    <property type="evidence" value="ECO:0007669"/>
    <property type="project" value="InterPro"/>
</dbReference>
<dbReference type="SUPFAM" id="SSF103084">
    <property type="entry name" value="Holliday junction resolvase RusA"/>
    <property type="match status" value="1"/>
</dbReference>
<dbReference type="EMBL" id="MIYU01000012">
    <property type="protein sequence ID" value="OIR16639.1"/>
    <property type="molecule type" value="Genomic_DNA"/>
</dbReference>